<proteinExistence type="predicted"/>
<comment type="caution">
    <text evidence="1">The sequence shown here is derived from an EMBL/GenBank/DDBJ whole genome shotgun (WGS) entry which is preliminary data.</text>
</comment>
<accession>A0ABV6ZMQ6</accession>
<dbReference type="Proteomes" id="UP001595190">
    <property type="component" value="Unassembled WGS sequence"/>
</dbReference>
<dbReference type="EMBL" id="JBHGPK010000019">
    <property type="protein sequence ID" value="MFC2253466.1"/>
    <property type="molecule type" value="Genomic_DNA"/>
</dbReference>
<protein>
    <submittedName>
        <fullName evidence="1">Uncharacterized protein</fullName>
    </submittedName>
</protein>
<reference evidence="1 2" key="1">
    <citation type="submission" date="2024-09" db="EMBL/GenBank/DDBJ databases">
        <title>Description of Labrys sedimenti sp. nov., isolated from a diclofenac-degrading enrichment culture, and genome-based reclassification of Labrys portucalensis as a later heterotypic synonym of Labrys neptuniae.</title>
        <authorList>
            <person name="Tancsics A."/>
            <person name="Csepanyi A."/>
        </authorList>
    </citation>
    <scope>NUCLEOTIDE SEQUENCE [LARGE SCALE GENOMIC DNA]</scope>
    <source>
        <strain evidence="1 2">LMG 23412</strain>
    </source>
</reference>
<name>A0ABV6ZMQ6_9HYPH</name>
<organism evidence="1 2">
    <name type="scientific">Labrys neptuniae</name>
    <dbReference type="NCBI Taxonomy" id="376174"/>
    <lineage>
        <taxon>Bacteria</taxon>
        <taxon>Pseudomonadati</taxon>
        <taxon>Pseudomonadota</taxon>
        <taxon>Alphaproteobacteria</taxon>
        <taxon>Hyphomicrobiales</taxon>
        <taxon>Xanthobacteraceae</taxon>
        <taxon>Labrys</taxon>
    </lineage>
</organism>
<gene>
    <name evidence="1" type="ORF">ACETRX_27750</name>
</gene>
<dbReference type="RefSeq" id="WP_394314275.1">
    <property type="nucleotide sequence ID" value="NZ_JBHGPK010000019.1"/>
</dbReference>
<evidence type="ECO:0000313" key="1">
    <source>
        <dbReference type="EMBL" id="MFC2253466.1"/>
    </source>
</evidence>
<evidence type="ECO:0000313" key="2">
    <source>
        <dbReference type="Proteomes" id="UP001595190"/>
    </source>
</evidence>
<sequence length="231" mass="25479">MTAIDAGVDADAAVHEHACSLLEPDARSQGQTLDAWTTGIAKRGRALRQDEYVIVRDFGRNIDRRELEGFEGATITRGCLLPEERADNGPVEHGCLKLILPPLPRVEQVGADPSCFRQQLAADLDEAWIDLDADGNGGGLILDPSTSLPFASCAITLTRRSQTPGLSSSSRVCRPKLMEARRRSGYPQPRSQLHFGETPHGYNRSCVGRHLAAHLFESFQRRDRSSQCFRQ</sequence>